<proteinExistence type="inferred from homology"/>
<dbReference type="RefSeq" id="WP_012596851.1">
    <property type="nucleotide sequence ID" value="NC_011726.1"/>
</dbReference>
<evidence type="ECO:0000313" key="3">
    <source>
        <dbReference type="EMBL" id="ACK67593.1"/>
    </source>
</evidence>
<protein>
    <submittedName>
        <fullName evidence="3">Transcriptional modulator of MazE/toxin, MazF</fullName>
    </submittedName>
</protein>
<dbReference type="SUPFAM" id="SSF50118">
    <property type="entry name" value="Cell growth inhibitor/plasmid maintenance toxic component"/>
    <property type="match status" value="1"/>
</dbReference>
<dbReference type="Gene3D" id="2.30.30.110">
    <property type="match status" value="1"/>
</dbReference>
<evidence type="ECO:0000256" key="1">
    <source>
        <dbReference type="ARBA" id="ARBA00007521"/>
    </source>
</evidence>
<dbReference type="STRING" id="41431.PCC8801_3631"/>
<organism evidence="3 4">
    <name type="scientific">Rippkaea orientalis (strain PCC 8801 / RF-1)</name>
    <name type="common">Cyanothece sp. (strain PCC 8801)</name>
    <dbReference type="NCBI Taxonomy" id="41431"/>
    <lineage>
        <taxon>Bacteria</taxon>
        <taxon>Bacillati</taxon>
        <taxon>Cyanobacteriota</taxon>
        <taxon>Cyanophyceae</taxon>
        <taxon>Oscillatoriophycideae</taxon>
        <taxon>Chroococcales</taxon>
        <taxon>Aphanothecaceae</taxon>
        <taxon>Rippkaea</taxon>
        <taxon>Rippkaea orientalis</taxon>
    </lineage>
</organism>
<gene>
    <name evidence="3" type="ordered locus">PCC8801_3631</name>
</gene>
<dbReference type="AlphaFoldDB" id="B7K1Q1"/>
<dbReference type="KEGG" id="cyp:PCC8801_3631"/>
<dbReference type="Proteomes" id="UP000008204">
    <property type="component" value="Chromosome"/>
</dbReference>
<comment type="similarity">
    <text evidence="1">Belongs to the PemK/MazF family.</text>
</comment>
<dbReference type="InterPro" id="IPR011067">
    <property type="entry name" value="Plasmid_toxin/cell-grow_inhib"/>
</dbReference>
<dbReference type="GO" id="GO:0003677">
    <property type="term" value="F:DNA binding"/>
    <property type="evidence" value="ECO:0007669"/>
    <property type="project" value="InterPro"/>
</dbReference>
<dbReference type="Pfam" id="PF02452">
    <property type="entry name" value="PemK_toxin"/>
    <property type="match status" value="1"/>
</dbReference>
<evidence type="ECO:0000256" key="2">
    <source>
        <dbReference type="ARBA" id="ARBA00022649"/>
    </source>
</evidence>
<dbReference type="EMBL" id="CP001287">
    <property type="protein sequence ID" value="ACK67593.1"/>
    <property type="molecule type" value="Genomic_DNA"/>
</dbReference>
<dbReference type="InterPro" id="IPR003477">
    <property type="entry name" value="PemK-like"/>
</dbReference>
<keyword evidence="2" id="KW-1277">Toxin-antitoxin system</keyword>
<keyword evidence="4" id="KW-1185">Reference proteome</keyword>
<dbReference type="OrthoDB" id="129822at2"/>
<name>B7K1Q1_RIPO1</name>
<dbReference type="eggNOG" id="COG2337">
    <property type="taxonomic scope" value="Bacteria"/>
</dbReference>
<sequence>MKKFEQFYKKGDVVWAPFPYKDDADKSKERPVLLLSSDLYRNAFICAYISSKLNEKPRMIRILRRGFKEGYINNDYKASYIRPDIVYTLNKSLIERKYGTLKDEVVDKVIQTLIELLQKLPEVPSVPKSFERPPKRKTF</sequence>
<evidence type="ECO:0000313" key="4">
    <source>
        <dbReference type="Proteomes" id="UP000008204"/>
    </source>
</evidence>
<dbReference type="HOGENOM" id="CLU_121823_6_0_3"/>
<accession>B7K1Q1</accession>
<reference evidence="4" key="1">
    <citation type="journal article" date="2011" name="MBio">
        <title>Novel metabolic attributes of the genus Cyanothece, comprising a group of unicellular nitrogen-fixing Cyanobacteria.</title>
        <authorList>
            <person name="Bandyopadhyay A."/>
            <person name="Elvitigala T."/>
            <person name="Welsh E."/>
            <person name="Stockel J."/>
            <person name="Liberton M."/>
            <person name="Min H."/>
            <person name="Sherman L.A."/>
            <person name="Pakrasi H.B."/>
        </authorList>
    </citation>
    <scope>NUCLEOTIDE SEQUENCE [LARGE SCALE GENOMIC DNA]</scope>
    <source>
        <strain evidence="4">PCC 8801</strain>
    </source>
</reference>